<dbReference type="GO" id="GO:0051082">
    <property type="term" value="F:unfolded protein binding"/>
    <property type="evidence" value="ECO:0007669"/>
    <property type="project" value="TreeGrafter"/>
</dbReference>
<gene>
    <name evidence="3" type="ORF">PENDEC_c003G04529</name>
</gene>
<sequence length="228" mass="25520">MAPTSHLPLFGGVRQVSKAWNPKDWTSSDDRVRGGASHSTLTCSPSSLVAIFHGTLDINALGGAGFASQRTTVERTWDLSGYDGLELVIDHADNKVYTLTLKDEILPKRPDGREQSTLSWEFDFRSEGRKTIFVKWSDFRPTYRGKEKEGVEPLDLKNVKRFGIMVRSFFGEQDGGFELGLVSIAALRTERYTDNPGEIQDEGLEEKIGAYRQRHRGLFGWLAGCLGF</sequence>
<protein>
    <recommendedName>
        <fullName evidence="2">NADH:ubiquinone oxidoreductase intermediate-associated protein 30 domain-containing protein</fullName>
    </recommendedName>
</protein>
<dbReference type="Pfam" id="PF08547">
    <property type="entry name" value="CIA30"/>
    <property type="match status" value="1"/>
</dbReference>
<accession>A0A1V6PJ72</accession>
<dbReference type="SUPFAM" id="SSF49785">
    <property type="entry name" value="Galactose-binding domain-like"/>
    <property type="match status" value="1"/>
</dbReference>
<dbReference type="InterPro" id="IPR008979">
    <property type="entry name" value="Galactose-bd-like_sf"/>
</dbReference>
<evidence type="ECO:0000259" key="2">
    <source>
        <dbReference type="Pfam" id="PF08547"/>
    </source>
</evidence>
<dbReference type="PANTHER" id="PTHR13194:SF19">
    <property type="entry name" value="NAD(P)-BINDING ROSSMANN-FOLD SUPERFAMILY PROTEIN"/>
    <property type="match status" value="1"/>
</dbReference>
<comment type="similarity">
    <text evidence="1">Belongs to the CIA30 family.</text>
</comment>
<reference evidence="4" key="1">
    <citation type="journal article" date="2017" name="Nat. Microbiol.">
        <title>Global analysis of biosynthetic gene clusters reveals vast potential of secondary metabolite production in Penicillium species.</title>
        <authorList>
            <person name="Nielsen J.C."/>
            <person name="Grijseels S."/>
            <person name="Prigent S."/>
            <person name="Ji B."/>
            <person name="Dainat J."/>
            <person name="Nielsen K.F."/>
            <person name="Frisvad J.C."/>
            <person name="Workman M."/>
            <person name="Nielsen J."/>
        </authorList>
    </citation>
    <scope>NUCLEOTIDE SEQUENCE [LARGE SCALE GENOMIC DNA]</scope>
    <source>
        <strain evidence="4">IBT 11843</strain>
    </source>
</reference>
<dbReference type="Proteomes" id="UP000191522">
    <property type="component" value="Unassembled WGS sequence"/>
</dbReference>
<name>A0A1V6PJ72_PENDC</name>
<dbReference type="OMA" id="IMVRSFF"/>
<proteinExistence type="inferred from homology"/>
<evidence type="ECO:0000313" key="3">
    <source>
        <dbReference type="EMBL" id="OQD76923.1"/>
    </source>
</evidence>
<dbReference type="AlphaFoldDB" id="A0A1V6PJ72"/>
<dbReference type="STRING" id="69771.A0A1V6PJ72"/>
<dbReference type="EMBL" id="MDYL01000003">
    <property type="protein sequence ID" value="OQD76923.1"/>
    <property type="molecule type" value="Genomic_DNA"/>
</dbReference>
<feature type="domain" description="NADH:ubiquinone oxidoreductase intermediate-associated protein 30" evidence="2">
    <location>
        <begin position="21"/>
        <end position="180"/>
    </location>
</feature>
<organism evidence="3 4">
    <name type="scientific">Penicillium decumbens</name>
    <dbReference type="NCBI Taxonomy" id="69771"/>
    <lineage>
        <taxon>Eukaryota</taxon>
        <taxon>Fungi</taxon>
        <taxon>Dikarya</taxon>
        <taxon>Ascomycota</taxon>
        <taxon>Pezizomycotina</taxon>
        <taxon>Eurotiomycetes</taxon>
        <taxon>Eurotiomycetidae</taxon>
        <taxon>Eurotiales</taxon>
        <taxon>Aspergillaceae</taxon>
        <taxon>Penicillium</taxon>
    </lineage>
</organism>
<dbReference type="OrthoDB" id="426386at2759"/>
<dbReference type="PANTHER" id="PTHR13194">
    <property type="entry name" value="COMPLEX I INTERMEDIATE-ASSOCIATED PROTEIN 30"/>
    <property type="match status" value="1"/>
</dbReference>
<dbReference type="InterPro" id="IPR039131">
    <property type="entry name" value="NDUFAF1"/>
</dbReference>
<keyword evidence="4" id="KW-1185">Reference proteome</keyword>
<evidence type="ECO:0000256" key="1">
    <source>
        <dbReference type="ARBA" id="ARBA00007884"/>
    </source>
</evidence>
<evidence type="ECO:0000313" key="4">
    <source>
        <dbReference type="Proteomes" id="UP000191522"/>
    </source>
</evidence>
<comment type="caution">
    <text evidence="3">The sequence shown here is derived from an EMBL/GenBank/DDBJ whole genome shotgun (WGS) entry which is preliminary data.</text>
</comment>
<dbReference type="GO" id="GO:0010257">
    <property type="term" value="P:NADH dehydrogenase complex assembly"/>
    <property type="evidence" value="ECO:0007669"/>
    <property type="project" value="TreeGrafter"/>
</dbReference>
<dbReference type="InterPro" id="IPR013857">
    <property type="entry name" value="NADH-UbQ_OxRdtase-assoc_prot30"/>
</dbReference>